<reference evidence="3" key="1">
    <citation type="submission" date="2014-11" db="EMBL/GenBank/DDBJ databases">
        <authorList>
            <person name="Otto D Thomas"/>
            <person name="Naeem Raeece"/>
        </authorList>
    </citation>
    <scope>NUCLEOTIDE SEQUENCE</scope>
</reference>
<feature type="compositionally biased region" description="Basic and acidic residues" evidence="2">
    <location>
        <begin position="294"/>
        <end position="311"/>
    </location>
</feature>
<accession>A0A0G4HII4</accession>
<gene>
    <name evidence="3" type="ORF">Cvel_6952</name>
</gene>
<evidence type="ECO:0000256" key="2">
    <source>
        <dbReference type="SAM" id="MobiDB-lite"/>
    </source>
</evidence>
<dbReference type="AlphaFoldDB" id="A0A0G4HII4"/>
<name>A0A0G4HII4_9ALVE</name>
<keyword evidence="1" id="KW-0175">Coiled coil</keyword>
<feature type="region of interest" description="Disordered" evidence="2">
    <location>
        <begin position="592"/>
        <end position="630"/>
    </location>
</feature>
<feature type="coiled-coil region" evidence="1">
    <location>
        <begin position="192"/>
        <end position="292"/>
    </location>
</feature>
<dbReference type="VEuPathDB" id="CryptoDB:Cvel_6952"/>
<evidence type="ECO:0000313" key="3">
    <source>
        <dbReference type="EMBL" id="CEM43815.1"/>
    </source>
</evidence>
<sequence>MEGTRMPRSAGPGVLQHVQTAVESVQVPGDGRIQNDFGSEDGKPEVHQATLNYLFDYAVCGYEGHRSGCSFLLGLEEKINDLGWVSGINAVEAVSKFVHRPVDRKQFRPLLNGDGIKVVCGLTGRFLKTSFIVPVSAPADPNAAGMARTHSCESVSKAYPEGVVLMVSQDSQGEVVEFKNGARTERVRPPLEESQEAQLRREIEELEALREYERKRMELSKKKEAVLKSEIEEKQKKLQDLLGDLPTEMEAETLLQEYHRLVAEQQEKESAISELQKDCQRKERQMESLKSMLKEKFPQTEEAVRRIEPPRSGRGLGLSSEVVQPEGAAGANGNSQKKSVARTEEKAQSYAGIRRKLVRSRSFPRTVRDSCAEVLLRHEMHERIQELLGLFRQLQDIAASPDALMAYSHALSALPAVSFDKDSHLGVPLVDELHHLIKTRAFDESSLARLDLGSPRKSRSPAGFFGSAQLLCGERPYASALEPSLGTLCKSLSDPLTIDWAHLWEKGIKVYDSQKCGSDLEGLVLNLRPRLRCADRWILKRMDKRQGLKKRKDFEESLRFWVERGFGDNIAKHPQFYDATLRTVKDVKGQEEYERRRAAEEKPQAEGNEKEYGGLEEHPEGEIDENIIYG</sequence>
<evidence type="ECO:0008006" key="4">
    <source>
        <dbReference type="Google" id="ProtNLM"/>
    </source>
</evidence>
<organism evidence="3">
    <name type="scientific">Chromera velia CCMP2878</name>
    <dbReference type="NCBI Taxonomy" id="1169474"/>
    <lineage>
        <taxon>Eukaryota</taxon>
        <taxon>Sar</taxon>
        <taxon>Alveolata</taxon>
        <taxon>Colpodellida</taxon>
        <taxon>Chromeraceae</taxon>
        <taxon>Chromera</taxon>
    </lineage>
</organism>
<protein>
    <recommendedName>
        <fullName evidence="4">DAC domain-containing protein</fullName>
    </recommendedName>
</protein>
<feature type="compositionally biased region" description="Basic and acidic residues" evidence="2">
    <location>
        <begin position="592"/>
        <end position="621"/>
    </location>
</feature>
<feature type="region of interest" description="Disordered" evidence="2">
    <location>
        <begin position="294"/>
        <end position="346"/>
    </location>
</feature>
<evidence type="ECO:0000256" key="1">
    <source>
        <dbReference type="SAM" id="Coils"/>
    </source>
</evidence>
<dbReference type="EMBL" id="CDMZ01002767">
    <property type="protein sequence ID" value="CEM43815.1"/>
    <property type="molecule type" value="Genomic_DNA"/>
</dbReference>
<proteinExistence type="predicted"/>